<organism evidence="1">
    <name type="scientific">Arundo donax</name>
    <name type="common">Giant reed</name>
    <name type="synonym">Donax arundinaceus</name>
    <dbReference type="NCBI Taxonomy" id="35708"/>
    <lineage>
        <taxon>Eukaryota</taxon>
        <taxon>Viridiplantae</taxon>
        <taxon>Streptophyta</taxon>
        <taxon>Embryophyta</taxon>
        <taxon>Tracheophyta</taxon>
        <taxon>Spermatophyta</taxon>
        <taxon>Magnoliopsida</taxon>
        <taxon>Liliopsida</taxon>
        <taxon>Poales</taxon>
        <taxon>Poaceae</taxon>
        <taxon>PACMAD clade</taxon>
        <taxon>Arundinoideae</taxon>
        <taxon>Arundineae</taxon>
        <taxon>Arundo</taxon>
    </lineage>
</organism>
<reference evidence="1" key="2">
    <citation type="journal article" date="2015" name="Data Brief">
        <title>Shoot transcriptome of the giant reed, Arundo donax.</title>
        <authorList>
            <person name="Barrero R.A."/>
            <person name="Guerrero F.D."/>
            <person name="Moolhuijzen P."/>
            <person name="Goolsby J.A."/>
            <person name="Tidwell J."/>
            <person name="Bellgard S.E."/>
            <person name="Bellgard M.I."/>
        </authorList>
    </citation>
    <scope>NUCLEOTIDE SEQUENCE</scope>
    <source>
        <tissue evidence="1">Shoot tissue taken approximately 20 cm above the soil surface</tissue>
    </source>
</reference>
<evidence type="ECO:0000313" key="1">
    <source>
        <dbReference type="EMBL" id="JAD29399.1"/>
    </source>
</evidence>
<protein>
    <submittedName>
        <fullName evidence="1">Uncharacterized protein</fullName>
    </submittedName>
</protein>
<accession>A0A0A8YR89</accession>
<proteinExistence type="predicted"/>
<reference evidence="1" key="1">
    <citation type="submission" date="2014-09" db="EMBL/GenBank/DDBJ databases">
        <authorList>
            <person name="Magalhaes I.L.F."/>
            <person name="Oliveira U."/>
            <person name="Santos F.R."/>
            <person name="Vidigal T.H.D.A."/>
            <person name="Brescovit A.D."/>
            <person name="Santos A.J."/>
        </authorList>
    </citation>
    <scope>NUCLEOTIDE SEQUENCE</scope>
    <source>
        <tissue evidence="1">Shoot tissue taken approximately 20 cm above the soil surface</tissue>
    </source>
</reference>
<dbReference type="AlphaFoldDB" id="A0A0A8YR89"/>
<dbReference type="EMBL" id="GBRH01268496">
    <property type="protein sequence ID" value="JAD29399.1"/>
    <property type="molecule type" value="Transcribed_RNA"/>
</dbReference>
<sequence>MVNMSMKQEQARLNMPLD</sequence>
<name>A0A0A8YR89_ARUDO</name>